<feature type="domain" description="DUF218" evidence="1">
    <location>
        <begin position="37"/>
        <end position="139"/>
    </location>
</feature>
<evidence type="ECO:0000313" key="2">
    <source>
        <dbReference type="EMBL" id="AWT56792.1"/>
    </source>
</evidence>
<dbReference type="CDD" id="cd06259">
    <property type="entry name" value="YdcF-like"/>
    <property type="match status" value="1"/>
</dbReference>
<dbReference type="EMBL" id="CP027541">
    <property type="protein sequence ID" value="AWT56792.1"/>
    <property type="molecule type" value="Genomic_DNA"/>
</dbReference>
<reference evidence="2 3" key="1">
    <citation type="journal article" date="2013" name="Genome Announc.">
        <title>Draft genome sequence of MKD8, a conjugal recipient Mycobacterium smegmatis strain.</title>
        <authorList>
            <person name="Gray T.A."/>
            <person name="Palumbo M.J."/>
            <person name="Derbyshire K.M."/>
        </authorList>
    </citation>
    <scope>NUCLEOTIDE SEQUENCE [LARGE SCALE GENOMIC DNA]</scope>
    <source>
        <strain evidence="2 3">MKD8</strain>
    </source>
</reference>
<reference evidence="3" key="2">
    <citation type="submission" date="2018-03" db="EMBL/GenBank/DDBJ databases">
        <authorList>
            <person name="Derbyshire K."/>
            <person name="Gray T.A."/>
            <person name="Champion M."/>
        </authorList>
    </citation>
    <scope>NUCLEOTIDE SEQUENCE [LARGE SCALE GENOMIC DNA]</scope>
    <source>
        <strain evidence="3">MKD8</strain>
    </source>
</reference>
<dbReference type="AlphaFoldDB" id="A0A2U9PYC2"/>
<name>A0A2U9PYC2_MYCSE</name>
<gene>
    <name evidence="2" type="ORF">D806_058520</name>
</gene>
<dbReference type="InterPro" id="IPR003848">
    <property type="entry name" value="DUF218"/>
</dbReference>
<proteinExistence type="predicted"/>
<organism evidence="2 3">
    <name type="scientific">Mycolicibacterium smegmatis (strain MKD8)</name>
    <name type="common">Mycobacterium smegmatis</name>
    <dbReference type="NCBI Taxonomy" id="1214915"/>
    <lineage>
        <taxon>Bacteria</taxon>
        <taxon>Bacillati</taxon>
        <taxon>Actinomycetota</taxon>
        <taxon>Actinomycetes</taxon>
        <taxon>Mycobacteriales</taxon>
        <taxon>Mycobacteriaceae</taxon>
        <taxon>Mycolicibacterium</taxon>
    </lineage>
</organism>
<dbReference type="Pfam" id="PF02698">
    <property type="entry name" value="DUF218"/>
    <property type="match status" value="1"/>
</dbReference>
<dbReference type="Proteomes" id="UP000011200">
    <property type="component" value="Chromosome"/>
</dbReference>
<protein>
    <recommendedName>
        <fullName evidence="1">DUF218 domain-containing protein</fullName>
    </recommendedName>
</protein>
<accession>A0A2U9PYC2</accession>
<sequence>MMRLRLLGLSVIALFLVGLLGWPVYVKPRIDSLRRADAIFVLGGTGTARYTVGLEDALSGLAPRVVFSNPLGSANIWLSDLCNHRRYDFNVSCIEPDPPTTRGEARELRRLADAEGWRSVIVVTYTPHVSRARYIIERCFHGELMFDNSDEYMSPLDWALSYLYQSAGYVRATLQSGC</sequence>
<evidence type="ECO:0000313" key="3">
    <source>
        <dbReference type="Proteomes" id="UP000011200"/>
    </source>
</evidence>
<evidence type="ECO:0000259" key="1">
    <source>
        <dbReference type="Pfam" id="PF02698"/>
    </source>
</evidence>